<feature type="compositionally biased region" description="Basic and acidic residues" evidence="1">
    <location>
        <begin position="64"/>
        <end position="85"/>
    </location>
</feature>
<organism evidence="2 3">
    <name type="scientific">Linum trigynum</name>
    <dbReference type="NCBI Taxonomy" id="586398"/>
    <lineage>
        <taxon>Eukaryota</taxon>
        <taxon>Viridiplantae</taxon>
        <taxon>Streptophyta</taxon>
        <taxon>Embryophyta</taxon>
        <taxon>Tracheophyta</taxon>
        <taxon>Spermatophyta</taxon>
        <taxon>Magnoliopsida</taxon>
        <taxon>eudicotyledons</taxon>
        <taxon>Gunneridae</taxon>
        <taxon>Pentapetalae</taxon>
        <taxon>rosids</taxon>
        <taxon>fabids</taxon>
        <taxon>Malpighiales</taxon>
        <taxon>Linaceae</taxon>
        <taxon>Linum</taxon>
    </lineage>
</organism>
<dbReference type="AlphaFoldDB" id="A0AAV2CL35"/>
<proteinExistence type="predicted"/>
<evidence type="ECO:0000256" key="1">
    <source>
        <dbReference type="SAM" id="MobiDB-lite"/>
    </source>
</evidence>
<dbReference type="EMBL" id="OZ034813">
    <property type="protein sequence ID" value="CAL1357279.1"/>
    <property type="molecule type" value="Genomic_DNA"/>
</dbReference>
<gene>
    <name evidence="2" type="ORF">LTRI10_LOCUS4925</name>
</gene>
<sequence>MWRTGRRLGPDHGGIPSHCPCRLLCGPLGIPPLHGRREKDGGVGQRRVKIFIREWTGRFEMGLLEEKQRDASETGEEKQRNELLS</sequence>
<feature type="region of interest" description="Disordered" evidence="1">
    <location>
        <begin position="63"/>
        <end position="85"/>
    </location>
</feature>
<dbReference type="Proteomes" id="UP001497516">
    <property type="component" value="Chromosome 1"/>
</dbReference>
<evidence type="ECO:0000313" key="2">
    <source>
        <dbReference type="EMBL" id="CAL1357279.1"/>
    </source>
</evidence>
<keyword evidence="3" id="KW-1185">Reference proteome</keyword>
<evidence type="ECO:0000313" key="3">
    <source>
        <dbReference type="Proteomes" id="UP001497516"/>
    </source>
</evidence>
<accession>A0AAV2CL35</accession>
<reference evidence="2 3" key="1">
    <citation type="submission" date="2024-04" db="EMBL/GenBank/DDBJ databases">
        <authorList>
            <person name="Fracassetti M."/>
        </authorList>
    </citation>
    <scope>NUCLEOTIDE SEQUENCE [LARGE SCALE GENOMIC DNA]</scope>
</reference>
<protein>
    <submittedName>
        <fullName evidence="2">Uncharacterized protein</fullName>
    </submittedName>
</protein>
<name>A0AAV2CL35_9ROSI</name>